<dbReference type="EMBL" id="QANS01000007">
    <property type="protein sequence ID" value="PTU30148.1"/>
    <property type="molecule type" value="Genomic_DNA"/>
</dbReference>
<dbReference type="InterPro" id="IPR042099">
    <property type="entry name" value="ANL_N_sf"/>
</dbReference>
<dbReference type="CDD" id="cd04433">
    <property type="entry name" value="AFD_class_I"/>
    <property type="match status" value="1"/>
</dbReference>
<evidence type="ECO:0000313" key="5">
    <source>
        <dbReference type="EMBL" id="PTU30148.1"/>
    </source>
</evidence>
<dbReference type="Gene3D" id="3.40.50.12780">
    <property type="entry name" value="N-terminal domain of ligase-like"/>
    <property type="match status" value="1"/>
</dbReference>
<evidence type="ECO:0000313" key="6">
    <source>
        <dbReference type="Proteomes" id="UP000244248"/>
    </source>
</evidence>
<gene>
    <name evidence="5" type="ORF">CJD38_16540</name>
</gene>
<evidence type="ECO:0000256" key="2">
    <source>
        <dbReference type="ARBA" id="ARBA00022598"/>
    </source>
</evidence>
<keyword evidence="2" id="KW-0436">Ligase</keyword>
<dbReference type="GO" id="GO:0006631">
    <property type="term" value="P:fatty acid metabolic process"/>
    <property type="evidence" value="ECO:0007669"/>
    <property type="project" value="TreeGrafter"/>
</dbReference>
<dbReference type="RefSeq" id="WP_107941494.1">
    <property type="nucleotide sequence ID" value="NZ_QANS01000007.1"/>
</dbReference>
<evidence type="ECO:0000259" key="3">
    <source>
        <dbReference type="Pfam" id="PF00501"/>
    </source>
</evidence>
<organism evidence="5 6">
    <name type="scientific">Stenotrophobium rhamnosiphilum</name>
    <dbReference type="NCBI Taxonomy" id="2029166"/>
    <lineage>
        <taxon>Bacteria</taxon>
        <taxon>Pseudomonadati</taxon>
        <taxon>Pseudomonadota</taxon>
        <taxon>Gammaproteobacteria</taxon>
        <taxon>Nevskiales</taxon>
        <taxon>Nevskiaceae</taxon>
        <taxon>Stenotrophobium</taxon>
    </lineage>
</organism>
<evidence type="ECO:0000259" key="4">
    <source>
        <dbReference type="Pfam" id="PF13193"/>
    </source>
</evidence>
<dbReference type="Proteomes" id="UP000244248">
    <property type="component" value="Unassembled WGS sequence"/>
</dbReference>
<dbReference type="PANTHER" id="PTHR43201">
    <property type="entry name" value="ACYL-COA SYNTHETASE"/>
    <property type="match status" value="1"/>
</dbReference>
<comment type="caution">
    <text evidence="5">The sequence shown here is derived from an EMBL/GenBank/DDBJ whole genome shotgun (WGS) entry which is preliminary data.</text>
</comment>
<comment type="similarity">
    <text evidence="1">Belongs to the ATP-dependent AMP-binding enzyme family.</text>
</comment>
<reference evidence="5 6" key="1">
    <citation type="submission" date="2018-04" db="EMBL/GenBank/DDBJ databases">
        <title>Novel species isolated from glacier.</title>
        <authorList>
            <person name="Liu Q."/>
            <person name="Xin Y.-H."/>
        </authorList>
    </citation>
    <scope>NUCLEOTIDE SEQUENCE [LARGE SCALE GENOMIC DNA]</scope>
    <source>
        <strain evidence="5 6">GT1R17</strain>
    </source>
</reference>
<dbReference type="Pfam" id="PF13193">
    <property type="entry name" value="AMP-binding_C"/>
    <property type="match status" value="1"/>
</dbReference>
<protein>
    <submittedName>
        <fullName evidence="5">AMP-dependent synthetase</fullName>
    </submittedName>
</protein>
<proteinExistence type="inferred from homology"/>
<dbReference type="InterPro" id="IPR000873">
    <property type="entry name" value="AMP-dep_synth/lig_dom"/>
</dbReference>
<evidence type="ECO:0000256" key="1">
    <source>
        <dbReference type="ARBA" id="ARBA00006432"/>
    </source>
</evidence>
<name>A0A2T5MC40_9GAMM</name>
<accession>A0A2T5MC40</accession>
<dbReference type="InterPro" id="IPR045851">
    <property type="entry name" value="AMP-bd_C_sf"/>
</dbReference>
<sequence>MSQSIVHGIPLKDEPGMGSLTIPGYLREVTSRYAKSEAVVMYSYDGVERWTYETLWQKSFEVAKALIACGVGKGSRVGIMMTNRLEYLSALFGTGLAGGVSVALSTFSTSAELEHLLSASEASVLLFDGRVLKKDFGAVLADLEPQIKTAAAGQLKSAKFPSLRHIVRLDSVTGPNVEDDLKAACFETWNSFLAKGRDVPETIVDALSASVTPTDAGGLFFSSGTTSLPKGILHTQQAFAIQWWRWPRVMSVEGHVRSWTGNGFFWSANITMVVGVALSTGGAVIIQPVFDPEEVLTVIQSERINFLMGRPHQWARLQECANWSTTDLSSLHYITNSALMLTHPTVKTDWRLPMTFGTTETMTAATSYTAKTSDEQYAGSAGVPLPGNTLKVIDPMTGVVVPIGERGELCIKGPTLMKGYIGKKPEEAFDSEGYYRTGDGGYVDEVGRLYWEGRLTEIIKTGGANISPLEIDAVLVLYPGAKRVQTVGIPHDTLGEMAVGCIVPHDGVQIAEDDLRAFLKEKLASFKIPRRFLILDEEEMAVTGNGKVKSDELRKLVAERLSA</sequence>
<dbReference type="Pfam" id="PF00501">
    <property type="entry name" value="AMP-binding"/>
    <property type="match status" value="1"/>
</dbReference>
<dbReference type="SUPFAM" id="SSF56801">
    <property type="entry name" value="Acetyl-CoA synthetase-like"/>
    <property type="match status" value="1"/>
</dbReference>
<keyword evidence="6" id="KW-1185">Reference proteome</keyword>
<dbReference type="PROSITE" id="PS00455">
    <property type="entry name" value="AMP_BINDING"/>
    <property type="match status" value="1"/>
</dbReference>
<dbReference type="InterPro" id="IPR020845">
    <property type="entry name" value="AMP-binding_CS"/>
</dbReference>
<feature type="domain" description="AMP-binding enzyme C-terminal" evidence="4">
    <location>
        <begin position="470"/>
        <end position="547"/>
    </location>
</feature>
<dbReference type="OrthoDB" id="9803968at2"/>
<dbReference type="GO" id="GO:0031956">
    <property type="term" value="F:medium-chain fatty acid-CoA ligase activity"/>
    <property type="evidence" value="ECO:0007669"/>
    <property type="project" value="TreeGrafter"/>
</dbReference>
<dbReference type="InterPro" id="IPR025110">
    <property type="entry name" value="AMP-bd_C"/>
</dbReference>
<dbReference type="PANTHER" id="PTHR43201:SF5">
    <property type="entry name" value="MEDIUM-CHAIN ACYL-COA LIGASE ACSF2, MITOCHONDRIAL"/>
    <property type="match status" value="1"/>
</dbReference>
<feature type="domain" description="AMP-dependent synthetase/ligase" evidence="3">
    <location>
        <begin position="30"/>
        <end position="420"/>
    </location>
</feature>
<dbReference type="Gene3D" id="3.30.300.30">
    <property type="match status" value="1"/>
</dbReference>
<dbReference type="AlphaFoldDB" id="A0A2T5MC40"/>